<dbReference type="AlphaFoldDB" id="A0AA38XCA7"/>
<dbReference type="EMBL" id="JAPDRK010000007">
    <property type="protein sequence ID" value="KAJ9610818.1"/>
    <property type="molecule type" value="Genomic_DNA"/>
</dbReference>
<dbReference type="PANTHER" id="PTHR17630">
    <property type="entry name" value="DIENELACTONE HYDROLASE"/>
    <property type="match status" value="1"/>
</dbReference>
<dbReference type="Proteomes" id="UP001172673">
    <property type="component" value="Unassembled WGS sequence"/>
</dbReference>
<dbReference type="Pfam" id="PF01738">
    <property type="entry name" value="DLH"/>
    <property type="match status" value="1"/>
</dbReference>
<proteinExistence type="predicted"/>
<dbReference type="SUPFAM" id="SSF53474">
    <property type="entry name" value="alpha/beta-Hydrolases"/>
    <property type="match status" value="1"/>
</dbReference>
<gene>
    <name evidence="2" type="ORF">H2200_005595</name>
</gene>
<dbReference type="GO" id="GO:0016787">
    <property type="term" value="F:hydrolase activity"/>
    <property type="evidence" value="ECO:0007669"/>
    <property type="project" value="InterPro"/>
</dbReference>
<dbReference type="InterPro" id="IPR002925">
    <property type="entry name" value="Dienelactn_hydro"/>
</dbReference>
<protein>
    <recommendedName>
        <fullName evidence="1">Dienelactone hydrolase domain-containing protein</fullName>
    </recommendedName>
</protein>
<evidence type="ECO:0000259" key="1">
    <source>
        <dbReference type="Pfam" id="PF01738"/>
    </source>
</evidence>
<comment type="caution">
    <text evidence="2">The sequence shown here is derived from an EMBL/GenBank/DDBJ whole genome shotgun (WGS) entry which is preliminary data.</text>
</comment>
<organism evidence="2 3">
    <name type="scientific">Cladophialophora chaetospira</name>
    <dbReference type="NCBI Taxonomy" id="386627"/>
    <lineage>
        <taxon>Eukaryota</taxon>
        <taxon>Fungi</taxon>
        <taxon>Dikarya</taxon>
        <taxon>Ascomycota</taxon>
        <taxon>Pezizomycotina</taxon>
        <taxon>Eurotiomycetes</taxon>
        <taxon>Chaetothyriomycetidae</taxon>
        <taxon>Chaetothyriales</taxon>
        <taxon>Herpotrichiellaceae</taxon>
        <taxon>Cladophialophora</taxon>
    </lineage>
</organism>
<dbReference type="Gene3D" id="3.40.50.1820">
    <property type="entry name" value="alpha/beta hydrolase"/>
    <property type="match status" value="1"/>
</dbReference>
<feature type="domain" description="Dienelactone hydrolase" evidence="1">
    <location>
        <begin position="28"/>
        <end position="265"/>
    </location>
</feature>
<name>A0AA38XCA7_9EURO</name>
<evidence type="ECO:0000313" key="2">
    <source>
        <dbReference type="EMBL" id="KAJ9610818.1"/>
    </source>
</evidence>
<dbReference type="InterPro" id="IPR029058">
    <property type="entry name" value="AB_hydrolase_fold"/>
</dbReference>
<reference evidence="2" key="1">
    <citation type="submission" date="2022-10" db="EMBL/GenBank/DDBJ databases">
        <title>Culturing micro-colonial fungi from biological soil crusts in the Mojave desert and describing Neophaeococcomyces mojavensis, and introducing the new genera and species Taxawa tesnikishii.</title>
        <authorList>
            <person name="Kurbessoian T."/>
            <person name="Stajich J.E."/>
        </authorList>
    </citation>
    <scope>NUCLEOTIDE SEQUENCE</scope>
    <source>
        <strain evidence="2">TK_41</strain>
    </source>
</reference>
<evidence type="ECO:0000313" key="3">
    <source>
        <dbReference type="Proteomes" id="UP001172673"/>
    </source>
</evidence>
<dbReference type="PANTHER" id="PTHR17630:SF55">
    <property type="entry name" value="DIENELACTONE HYDROLASE FAMILY PROTEIN (AFU_ORTHOLOGUE AFUA_1G01900)"/>
    <property type="match status" value="1"/>
</dbReference>
<keyword evidence="3" id="KW-1185">Reference proteome</keyword>
<accession>A0AA38XCA7</accession>
<sequence>MSSCCTAGFQWDGKPVGKETKLANLDTYVSGENKDAAVLIVHDVFGWTLTNVRLLADHYASEAGVTVYVPDFFGGEIVTPDMMENPDETKRLDIGAFMGRHSKDIRGPEIFACAKALKQELGFKKVGAIGFCYGGWAVFRLGAKGKPSCETDRSRSTYKRSADELEGNNLVDCISMAHPSGLEKSEIDNVSVPVQICAPEIDPIFTPELKEHANKVIPELKVEYDYQYFPGLVHGFATRGEVNNPTQKNGLERAKNAAVYWFRQHLSS</sequence>